<feature type="domain" description="HTH marR-type" evidence="4">
    <location>
        <begin position="26"/>
        <end position="161"/>
    </location>
</feature>
<sequence>MNHSPDHVARIQAEWARERPDLDVSPQRVLGRLHRLAAHLTEELCVVYRRHGLSEGEFDVLAALRRAGEPFERAPGELARFTMVTTGAMTKRISRLENAGLVKRRPATDDGRGRVVVLTRAGRELFDRAFTDHMRNEHRLLAAMTPAEADQLEALLATWLARVETT</sequence>
<name>A0A840NJH8_9PSEU</name>
<organism evidence="5 6">
    <name type="scientific">Saccharopolyspora gloriosae</name>
    <dbReference type="NCBI Taxonomy" id="455344"/>
    <lineage>
        <taxon>Bacteria</taxon>
        <taxon>Bacillati</taxon>
        <taxon>Actinomycetota</taxon>
        <taxon>Actinomycetes</taxon>
        <taxon>Pseudonocardiales</taxon>
        <taxon>Pseudonocardiaceae</taxon>
        <taxon>Saccharopolyspora</taxon>
    </lineage>
</organism>
<evidence type="ECO:0000313" key="6">
    <source>
        <dbReference type="Proteomes" id="UP000580474"/>
    </source>
</evidence>
<dbReference type="PANTHER" id="PTHR42756:SF1">
    <property type="entry name" value="TRANSCRIPTIONAL REPRESSOR OF EMRAB OPERON"/>
    <property type="match status" value="1"/>
</dbReference>
<dbReference type="AlphaFoldDB" id="A0A840NJH8"/>
<keyword evidence="1" id="KW-0805">Transcription regulation</keyword>
<reference evidence="5 6" key="1">
    <citation type="submission" date="2020-08" db="EMBL/GenBank/DDBJ databases">
        <title>Sequencing the genomes of 1000 actinobacteria strains.</title>
        <authorList>
            <person name="Klenk H.-P."/>
        </authorList>
    </citation>
    <scope>NUCLEOTIDE SEQUENCE [LARGE SCALE GENOMIC DNA]</scope>
    <source>
        <strain evidence="5 6">DSM 45582</strain>
    </source>
</reference>
<evidence type="ECO:0000259" key="4">
    <source>
        <dbReference type="PROSITE" id="PS50995"/>
    </source>
</evidence>
<evidence type="ECO:0000313" key="5">
    <source>
        <dbReference type="EMBL" id="MBB5068427.1"/>
    </source>
</evidence>
<dbReference type="SUPFAM" id="SSF46785">
    <property type="entry name" value="Winged helix' DNA-binding domain"/>
    <property type="match status" value="1"/>
</dbReference>
<evidence type="ECO:0000256" key="1">
    <source>
        <dbReference type="ARBA" id="ARBA00023015"/>
    </source>
</evidence>
<gene>
    <name evidence="5" type="ORF">BJ969_001515</name>
</gene>
<dbReference type="InterPro" id="IPR036390">
    <property type="entry name" value="WH_DNA-bd_sf"/>
</dbReference>
<keyword evidence="3" id="KW-0804">Transcription</keyword>
<dbReference type="PROSITE" id="PS01117">
    <property type="entry name" value="HTH_MARR_1"/>
    <property type="match status" value="1"/>
</dbReference>
<dbReference type="Gene3D" id="1.10.10.10">
    <property type="entry name" value="Winged helix-like DNA-binding domain superfamily/Winged helix DNA-binding domain"/>
    <property type="match status" value="1"/>
</dbReference>
<dbReference type="SMART" id="SM00347">
    <property type="entry name" value="HTH_MARR"/>
    <property type="match status" value="1"/>
</dbReference>
<dbReference type="RefSeq" id="WP_184478117.1">
    <property type="nucleotide sequence ID" value="NZ_JACHIV010000001.1"/>
</dbReference>
<dbReference type="Pfam" id="PF12802">
    <property type="entry name" value="MarR_2"/>
    <property type="match status" value="1"/>
</dbReference>
<dbReference type="PRINTS" id="PR00598">
    <property type="entry name" value="HTHMARR"/>
</dbReference>
<dbReference type="InterPro" id="IPR000835">
    <property type="entry name" value="HTH_MarR-typ"/>
</dbReference>
<evidence type="ECO:0000256" key="3">
    <source>
        <dbReference type="ARBA" id="ARBA00023163"/>
    </source>
</evidence>
<comment type="caution">
    <text evidence="5">The sequence shown here is derived from an EMBL/GenBank/DDBJ whole genome shotgun (WGS) entry which is preliminary data.</text>
</comment>
<dbReference type="PANTHER" id="PTHR42756">
    <property type="entry name" value="TRANSCRIPTIONAL REGULATOR, MARR"/>
    <property type="match status" value="1"/>
</dbReference>
<dbReference type="EMBL" id="JACHIV010000001">
    <property type="protein sequence ID" value="MBB5068427.1"/>
    <property type="molecule type" value="Genomic_DNA"/>
</dbReference>
<protein>
    <submittedName>
        <fullName evidence="5">DNA-binding MarR family transcriptional regulator</fullName>
    </submittedName>
</protein>
<keyword evidence="6" id="KW-1185">Reference proteome</keyword>
<dbReference type="Proteomes" id="UP000580474">
    <property type="component" value="Unassembled WGS sequence"/>
</dbReference>
<keyword evidence="2 5" id="KW-0238">DNA-binding</keyword>
<evidence type="ECO:0000256" key="2">
    <source>
        <dbReference type="ARBA" id="ARBA00023125"/>
    </source>
</evidence>
<dbReference type="GO" id="GO:0003700">
    <property type="term" value="F:DNA-binding transcription factor activity"/>
    <property type="evidence" value="ECO:0007669"/>
    <property type="project" value="InterPro"/>
</dbReference>
<accession>A0A840NJH8</accession>
<dbReference type="GO" id="GO:0003677">
    <property type="term" value="F:DNA binding"/>
    <property type="evidence" value="ECO:0007669"/>
    <property type="project" value="UniProtKB-KW"/>
</dbReference>
<dbReference type="InterPro" id="IPR036388">
    <property type="entry name" value="WH-like_DNA-bd_sf"/>
</dbReference>
<proteinExistence type="predicted"/>
<dbReference type="InterPro" id="IPR023187">
    <property type="entry name" value="Tscrpt_reg_MarR-type_CS"/>
</dbReference>
<dbReference type="PROSITE" id="PS50995">
    <property type="entry name" value="HTH_MARR_2"/>
    <property type="match status" value="1"/>
</dbReference>